<evidence type="ECO:0000313" key="1">
    <source>
        <dbReference type="EMBL" id="CAG8655318.1"/>
    </source>
</evidence>
<proteinExistence type="predicted"/>
<feature type="non-terminal residue" evidence="1">
    <location>
        <position position="1"/>
    </location>
</feature>
<feature type="non-terminal residue" evidence="1">
    <location>
        <position position="158"/>
    </location>
</feature>
<sequence>YSYDDYTLYNEPLTPTLETNTSPLSSTIEINTSSPTSVSEPNASTLETNTTSSSISETDIILSTKPSPLWKHFFFNPVNHNDIQDLMPTTETWNKIKEIITLMEPLEKATKLLSASSYPTIADVRFVFSSIQEYLQDYIDNDTFSQYLLASSINEKIS</sequence>
<dbReference type="EMBL" id="CAJVPU010016766">
    <property type="protein sequence ID" value="CAG8655318.1"/>
    <property type="molecule type" value="Genomic_DNA"/>
</dbReference>
<comment type="caution">
    <text evidence="1">The sequence shown here is derived from an EMBL/GenBank/DDBJ whole genome shotgun (WGS) entry which is preliminary data.</text>
</comment>
<organism evidence="1 2">
    <name type="scientific">Dentiscutata heterogama</name>
    <dbReference type="NCBI Taxonomy" id="1316150"/>
    <lineage>
        <taxon>Eukaryota</taxon>
        <taxon>Fungi</taxon>
        <taxon>Fungi incertae sedis</taxon>
        <taxon>Mucoromycota</taxon>
        <taxon>Glomeromycotina</taxon>
        <taxon>Glomeromycetes</taxon>
        <taxon>Diversisporales</taxon>
        <taxon>Gigasporaceae</taxon>
        <taxon>Dentiscutata</taxon>
    </lineage>
</organism>
<accession>A0ACA9NM64</accession>
<evidence type="ECO:0000313" key="2">
    <source>
        <dbReference type="Proteomes" id="UP000789702"/>
    </source>
</evidence>
<name>A0ACA9NM64_9GLOM</name>
<keyword evidence="2" id="KW-1185">Reference proteome</keyword>
<protein>
    <submittedName>
        <fullName evidence="1">9596_t:CDS:1</fullName>
    </submittedName>
</protein>
<dbReference type="Proteomes" id="UP000789702">
    <property type="component" value="Unassembled WGS sequence"/>
</dbReference>
<reference evidence="1" key="1">
    <citation type="submission" date="2021-06" db="EMBL/GenBank/DDBJ databases">
        <authorList>
            <person name="Kallberg Y."/>
            <person name="Tangrot J."/>
            <person name="Rosling A."/>
        </authorList>
    </citation>
    <scope>NUCLEOTIDE SEQUENCE</scope>
    <source>
        <strain evidence="1">IL203A</strain>
    </source>
</reference>
<gene>
    <name evidence="1" type="ORF">DHETER_LOCUS9493</name>
</gene>